<dbReference type="PATRIC" id="fig|159743.3.peg.3379"/>
<evidence type="ECO:0000313" key="1">
    <source>
        <dbReference type="EMBL" id="KJD44822.1"/>
    </source>
</evidence>
<dbReference type="AlphaFoldDB" id="A0A0D7X475"/>
<name>A0A0D7X475_9BACL</name>
<protein>
    <submittedName>
        <fullName evidence="1">Uncharacterized protein</fullName>
    </submittedName>
</protein>
<sequence>MAFIQRYETNQTGAVTFIGNTLGLARSASVGVPGNVTSIGAFITTNTASRFDTYPLGTTSAITSNSSTAFLVLPAGSTVLYAELIWGGSYANGSTNVLSSASNPVTFHPPALSTTVSPESATSVNDSPALIKPGEPLFIGSLQPGQKVNASYTVNVRYCLPEAV</sequence>
<dbReference type="RefSeq" id="WP_044646935.1">
    <property type="nucleotide sequence ID" value="NZ_JTHP01000029.1"/>
</dbReference>
<dbReference type="Proteomes" id="UP000032534">
    <property type="component" value="Unassembled WGS sequence"/>
</dbReference>
<keyword evidence="2" id="KW-1185">Reference proteome</keyword>
<evidence type="ECO:0000313" key="2">
    <source>
        <dbReference type="Proteomes" id="UP000032534"/>
    </source>
</evidence>
<accession>A0A0D7X475</accession>
<dbReference type="EMBL" id="JTHP01000029">
    <property type="protein sequence ID" value="KJD44822.1"/>
    <property type="molecule type" value="Genomic_DNA"/>
</dbReference>
<proteinExistence type="predicted"/>
<comment type="caution">
    <text evidence="1">The sequence shown here is derived from an EMBL/GenBank/DDBJ whole genome shotgun (WGS) entry which is preliminary data.</text>
</comment>
<organism evidence="1 2">
    <name type="scientific">Paenibacillus terrae</name>
    <dbReference type="NCBI Taxonomy" id="159743"/>
    <lineage>
        <taxon>Bacteria</taxon>
        <taxon>Bacillati</taxon>
        <taxon>Bacillota</taxon>
        <taxon>Bacilli</taxon>
        <taxon>Bacillales</taxon>
        <taxon>Paenibacillaceae</taxon>
        <taxon>Paenibacillus</taxon>
    </lineage>
</organism>
<reference evidence="1 2" key="1">
    <citation type="submission" date="2014-11" db="EMBL/GenBank/DDBJ databases">
        <title>Draft Genome Sequences of Paenibacillus polymyxa NRRL B-30509 and Paenibacillus terrae NRRL B-30644, Strains from a Poultry Environment that Produce Tridecaptin A and Paenicidins.</title>
        <authorList>
            <person name="van Belkum M.J."/>
            <person name="Lohans C.T."/>
            <person name="Vederas J.C."/>
        </authorList>
    </citation>
    <scope>NUCLEOTIDE SEQUENCE [LARGE SCALE GENOMIC DNA]</scope>
    <source>
        <strain evidence="1 2">NRRL B-30644</strain>
    </source>
</reference>
<gene>
    <name evidence="1" type="ORF">QD47_15190</name>
</gene>